<feature type="domain" description="SpaA-like prealbumin fold" evidence="7">
    <location>
        <begin position="256"/>
        <end position="346"/>
    </location>
</feature>
<keyword evidence="5" id="KW-1133">Transmembrane helix</keyword>
<evidence type="ECO:0000256" key="1">
    <source>
        <dbReference type="ARBA" id="ARBA00007257"/>
    </source>
</evidence>
<keyword evidence="2" id="KW-0964">Secreted</keyword>
<dbReference type="GO" id="GO:0005975">
    <property type="term" value="P:carbohydrate metabolic process"/>
    <property type="evidence" value="ECO:0007669"/>
    <property type="project" value="UniProtKB-ARBA"/>
</dbReference>
<accession>A0A7M1QZW6</accession>
<dbReference type="Gene3D" id="2.30.30.670">
    <property type="entry name" value="Thioester domain"/>
    <property type="match status" value="1"/>
</dbReference>
<dbReference type="Gene3D" id="2.60.40.10">
    <property type="entry name" value="Immunoglobulins"/>
    <property type="match status" value="5"/>
</dbReference>
<dbReference type="NCBIfam" id="NF012162">
    <property type="entry name" value="surf_Nterm_1"/>
    <property type="match status" value="1"/>
</dbReference>
<sequence>MDSIKSLPKWGLFNKVNHTSALLALFMVIAMLLSTAVVAWAQDGKQVFEGSMTERGSNHFQVRPQQGGEWEPAYCMNVRRAYPTVLGQEGADGLPQFMKSNDPSDLGAFTEKQGAELTQKLLDLMWVGYPNDATGAIKKGDLTKDQLRDATQNAIWYLTDGYNAAHQLGGNTLKAYNVMIGQSKSEILSFGTKFELKQVPEGSKLNVYVPTTNNVNPPDGYDKWQNLLSSQFIDKNDEPISPEPNNPNEPGDGEFKVNFEKLDKVTKKFVAGAKLQLVPQSNGSTINGKAEVFAWDSKNAAEEIKMSPGEYLLKELQAPENYKPIKQPGSPIAQVVVAEDGRVDVRTEGDSVVREGSTVKIFNESLTPAPKSFDVVISKTDVAGKEIAGAQIEVWSTGADAKKVAEWTSVEGESKTIQLAAGEYVFKETVAPEGFKVVSDITFTVDADGKVTTTDVQQTVDGKKVATADGGKLTVINEAEAPKSFDVVISKTDVAGKEIAGAQIEVWSTGADAKKVAEWTSVEGESKTIQLAAGEYVFKETVAPEGFKVVSDITFTVDADGKVTTTDVQQTVDGKKVATADGGKLTVINEAEAPKSFDVVISKTDVAGKEIAGAQIEVWSTGADAKKVAEWTSVEGESKTIQLAAGEYVFKETVAPEGFKVVSDITFTVDADGKVTTTDVQQTVDGKKVATADGGKLTVINEAEAPKSFDVVISKTDVAGKEIAGAQIEVWSTGADAKKVAEWTSVEGESKTIQLAAGEYVFKETVAPEGFKVVSDITFTVDADGKVTTTDVQQTVDGKKVATADGGKLTVINEAEAPKSFDVVISKTDVAGKKPLAATGAQVGTLTLLAGALMAGGVVLVFRRKRS</sequence>
<evidence type="ECO:0000256" key="5">
    <source>
        <dbReference type="SAM" id="Phobius"/>
    </source>
</evidence>
<protein>
    <submittedName>
        <fullName evidence="8">Thioester-forming surface-anchored protein</fullName>
    </submittedName>
</protein>
<dbReference type="EMBL" id="CP063212">
    <property type="protein sequence ID" value="QOR47426.1"/>
    <property type="molecule type" value="Genomic_DNA"/>
</dbReference>
<evidence type="ECO:0000256" key="4">
    <source>
        <dbReference type="SAM" id="MobiDB-lite"/>
    </source>
</evidence>
<dbReference type="Pfam" id="PF08341">
    <property type="entry name" value="TED"/>
    <property type="match status" value="1"/>
</dbReference>
<comment type="similarity">
    <text evidence="1">Belongs to the serine-aspartate repeat-containing protein (SDr) family.</text>
</comment>
<dbReference type="Proteomes" id="UP000594961">
    <property type="component" value="Chromosome"/>
</dbReference>
<reference evidence="8 9" key="1">
    <citation type="submission" date="2020-10" db="EMBL/GenBank/DDBJ databases">
        <title>Trueperella pecoris sp. nov. isolated from bovine and porcine specimens.</title>
        <authorList>
            <person name="Schoenecker L."/>
            <person name="Schnydrig P."/>
            <person name="Brodard I."/>
            <person name="Thomann A."/>
            <person name="Hemphill A."/>
            <person name="Rodriguez-Campos S."/>
            <person name="Perreten V."/>
            <person name="Jores J."/>
            <person name="Kittl S."/>
        </authorList>
    </citation>
    <scope>NUCLEOTIDE SEQUENCE [LARGE SCALE GENOMIC DNA]</scope>
    <source>
        <strain evidence="8 9">19OD0592</strain>
    </source>
</reference>
<evidence type="ECO:0000313" key="9">
    <source>
        <dbReference type="Proteomes" id="UP000594961"/>
    </source>
</evidence>
<feature type="transmembrane region" description="Helical" evidence="5">
    <location>
        <begin position="843"/>
        <end position="862"/>
    </location>
</feature>
<organism evidence="8 9">
    <name type="scientific">Trueperella pecoris</name>
    <dbReference type="NCBI Taxonomy" id="2733571"/>
    <lineage>
        <taxon>Bacteria</taxon>
        <taxon>Bacillati</taxon>
        <taxon>Actinomycetota</taxon>
        <taxon>Actinomycetes</taxon>
        <taxon>Actinomycetales</taxon>
        <taxon>Actinomycetaceae</taxon>
        <taxon>Trueperella</taxon>
    </lineage>
</organism>
<evidence type="ECO:0000256" key="2">
    <source>
        <dbReference type="ARBA" id="ARBA00022525"/>
    </source>
</evidence>
<dbReference type="InterPro" id="IPR013552">
    <property type="entry name" value="Thioester_dom"/>
</dbReference>
<dbReference type="PANTHER" id="PTHR36108">
    <property type="entry name" value="COLOSSIN-B-RELATED"/>
    <property type="match status" value="1"/>
</dbReference>
<name>A0A7M1QZW6_9ACTO</name>
<gene>
    <name evidence="8" type="ORF">INS90_09280</name>
</gene>
<dbReference type="InterPro" id="IPR023849">
    <property type="entry name" value="TQXA_dom"/>
</dbReference>
<dbReference type="NCBIfam" id="TIGR01167">
    <property type="entry name" value="LPXTG_anchor"/>
    <property type="match status" value="1"/>
</dbReference>
<dbReference type="PANTHER" id="PTHR36108:SF13">
    <property type="entry name" value="COLOSSIN-B-RELATED"/>
    <property type="match status" value="1"/>
</dbReference>
<dbReference type="Pfam" id="PF17802">
    <property type="entry name" value="SpaA"/>
    <property type="match status" value="5"/>
</dbReference>
<keyword evidence="5" id="KW-0812">Transmembrane</keyword>
<feature type="region of interest" description="Disordered" evidence="4">
    <location>
        <begin position="234"/>
        <end position="253"/>
    </location>
</feature>
<feature type="domain" description="SpaA-like prealbumin fold" evidence="7">
    <location>
        <begin position="487"/>
        <end position="567"/>
    </location>
</feature>
<feature type="domain" description="SpaA-like prealbumin fold" evidence="7">
    <location>
        <begin position="711"/>
        <end position="791"/>
    </location>
</feature>
<keyword evidence="3" id="KW-0732">Signal</keyword>
<feature type="domain" description="SpaA-like prealbumin fold" evidence="7">
    <location>
        <begin position="375"/>
        <end position="455"/>
    </location>
</feature>
<proteinExistence type="inferred from homology"/>
<evidence type="ECO:0000259" key="7">
    <source>
        <dbReference type="Pfam" id="PF17802"/>
    </source>
</evidence>
<dbReference type="NCBIfam" id="TIGR03934">
    <property type="entry name" value="TQXA_dom"/>
    <property type="match status" value="1"/>
</dbReference>
<evidence type="ECO:0000259" key="6">
    <source>
        <dbReference type="Pfam" id="PF08341"/>
    </source>
</evidence>
<dbReference type="InterPro" id="IPR041033">
    <property type="entry name" value="SpaA_PFL_dom_1"/>
</dbReference>
<keyword evidence="5" id="KW-0472">Membrane</keyword>
<evidence type="ECO:0000256" key="3">
    <source>
        <dbReference type="ARBA" id="ARBA00022729"/>
    </source>
</evidence>
<dbReference type="RefSeq" id="WP_197552599.1">
    <property type="nucleotide sequence ID" value="NZ_CP063212.1"/>
</dbReference>
<dbReference type="AlphaFoldDB" id="A0A7M1QZW6"/>
<feature type="domain" description="Thioester" evidence="6">
    <location>
        <begin position="72"/>
        <end position="184"/>
    </location>
</feature>
<dbReference type="InterPro" id="IPR013783">
    <property type="entry name" value="Ig-like_fold"/>
</dbReference>
<evidence type="ECO:0000313" key="8">
    <source>
        <dbReference type="EMBL" id="QOR47426.1"/>
    </source>
</evidence>
<feature type="domain" description="SpaA-like prealbumin fold" evidence="7">
    <location>
        <begin position="599"/>
        <end position="679"/>
    </location>
</feature>